<evidence type="ECO:0000256" key="6">
    <source>
        <dbReference type="SAM" id="MobiDB-lite"/>
    </source>
</evidence>
<dbReference type="Proteomes" id="UP000318053">
    <property type="component" value="Unassembled WGS sequence"/>
</dbReference>
<evidence type="ECO:0000256" key="2">
    <source>
        <dbReference type="ARBA" id="ARBA00022722"/>
    </source>
</evidence>
<dbReference type="EMBL" id="SJPK01000017">
    <property type="protein sequence ID" value="TWT56108.1"/>
    <property type="molecule type" value="Genomic_DNA"/>
</dbReference>
<keyword evidence="2" id="KW-0540">Nuclease</keyword>
<sequence>MPDHSYPHLRSMTGQGRSEVSSEAGTLVVELRSVNHRGLKINLRTNDALSAHEGDITTGLRGKIERGTVTVHATLKPPPGQDVPRINQAVVNAYASQLVAATKEIDAATQIDLSTLLTLPGVLTVEDQTDAEDERGQQRRLLVAEGVGLAVQRFNHMRHHEAVAMAVALESDLKTIRSHTDSIEGLAPAVIQRYRERLTEKIKKALAEQQQPTEPVDLIREVQVFADRSDISEELTRLASHLELFRGVLTGTHGAAGDRDQASQPGTEAVGRKLDFIIQELFRETNTIGSKAGNAEVAEHIVEIKCAIERMRELVQNLE</sequence>
<comment type="similarity">
    <text evidence="5">Belongs to the YicC/YloC family.</text>
</comment>
<name>A0A5C5WZP2_9BACT</name>
<dbReference type="GO" id="GO:0016787">
    <property type="term" value="F:hydrolase activity"/>
    <property type="evidence" value="ECO:0007669"/>
    <property type="project" value="UniProtKB-KW"/>
</dbReference>
<evidence type="ECO:0000259" key="7">
    <source>
        <dbReference type="Pfam" id="PF03755"/>
    </source>
</evidence>
<keyword evidence="3" id="KW-0255">Endonuclease</keyword>
<dbReference type="GO" id="GO:0004521">
    <property type="term" value="F:RNA endonuclease activity"/>
    <property type="evidence" value="ECO:0007669"/>
    <property type="project" value="InterPro"/>
</dbReference>
<dbReference type="InterPro" id="IPR013551">
    <property type="entry name" value="YicC-like_C"/>
</dbReference>
<evidence type="ECO:0000313" key="9">
    <source>
        <dbReference type="EMBL" id="TWT56108.1"/>
    </source>
</evidence>
<dbReference type="Pfam" id="PF08340">
    <property type="entry name" value="YicC-like_C"/>
    <property type="match status" value="1"/>
</dbReference>
<feature type="region of interest" description="Disordered" evidence="6">
    <location>
        <begin position="1"/>
        <end position="22"/>
    </location>
</feature>
<reference evidence="9 10" key="1">
    <citation type="submission" date="2019-02" db="EMBL/GenBank/DDBJ databases">
        <title>Deep-cultivation of Planctomycetes and their phenomic and genomic characterization uncovers novel biology.</title>
        <authorList>
            <person name="Wiegand S."/>
            <person name="Jogler M."/>
            <person name="Boedeker C."/>
            <person name="Pinto D."/>
            <person name="Vollmers J."/>
            <person name="Rivas-Marin E."/>
            <person name="Kohn T."/>
            <person name="Peeters S.H."/>
            <person name="Heuer A."/>
            <person name="Rast P."/>
            <person name="Oberbeckmann S."/>
            <person name="Bunk B."/>
            <person name="Jeske O."/>
            <person name="Meyerdierks A."/>
            <person name="Storesund J.E."/>
            <person name="Kallscheuer N."/>
            <person name="Luecker S."/>
            <person name="Lage O.M."/>
            <person name="Pohl T."/>
            <person name="Merkel B.J."/>
            <person name="Hornburger P."/>
            <person name="Mueller R.-W."/>
            <person name="Bruemmer F."/>
            <person name="Labrenz M."/>
            <person name="Spormann A.M."/>
            <person name="Op Den Camp H."/>
            <person name="Overmann J."/>
            <person name="Amann R."/>
            <person name="Jetten M.S.M."/>
            <person name="Mascher T."/>
            <person name="Medema M.H."/>
            <person name="Devos D.P."/>
            <person name="Kaster A.-K."/>
            <person name="Ovreas L."/>
            <person name="Rohde M."/>
            <person name="Galperin M.Y."/>
            <person name="Jogler C."/>
        </authorList>
    </citation>
    <scope>NUCLEOTIDE SEQUENCE [LARGE SCALE GENOMIC DNA]</scope>
    <source>
        <strain evidence="9 10">CA85</strain>
    </source>
</reference>
<feature type="domain" description="Endoribonuclease YicC-like N-terminal" evidence="7">
    <location>
        <begin position="9"/>
        <end position="165"/>
    </location>
</feature>
<gene>
    <name evidence="9" type="ORF">CA85_45810</name>
</gene>
<dbReference type="PANTHER" id="PTHR30636">
    <property type="entry name" value="UPF0701 PROTEIN YICC"/>
    <property type="match status" value="1"/>
</dbReference>
<dbReference type="PANTHER" id="PTHR30636:SF3">
    <property type="entry name" value="UPF0701 PROTEIN YICC"/>
    <property type="match status" value="1"/>
</dbReference>
<feature type="domain" description="Endoribonuclease YicC-like C-terminal" evidence="8">
    <location>
        <begin position="184"/>
        <end position="319"/>
    </location>
</feature>
<evidence type="ECO:0000256" key="5">
    <source>
        <dbReference type="ARBA" id="ARBA00035648"/>
    </source>
</evidence>
<keyword evidence="10" id="KW-1185">Reference proteome</keyword>
<comment type="caution">
    <text evidence="9">The sequence shown here is derived from an EMBL/GenBank/DDBJ whole genome shotgun (WGS) entry which is preliminary data.</text>
</comment>
<evidence type="ECO:0000313" key="10">
    <source>
        <dbReference type="Proteomes" id="UP000318053"/>
    </source>
</evidence>
<dbReference type="AlphaFoldDB" id="A0A5C5WZP2"/>
<keyword evidence="4" id="KW-0378">Hydrolase</keyword>
<organism evidence="9 10">
    <name type="scientific">Allorhodopirellula solitaria</name>
    <dbReference type="NCBI Taxonomy" id="2527987"/>
    <lineage>
        <taxon>Bacteria</taxon>
        <taxon>Pseudomonadati</taxon>
        <taxon>Planctomycetota</taxon>
        <taxon>Planctomycetia</taxon>
        <taxon>Pirellulales</taxon>
        <taxon>Pirellulaceae</taxon>
        <taxon>Allorhodopirellula</taxon>
    </lineage>
</organism>
<feature type="compositionally biased region" description="Polar residues" evidence="6">
    <location>
        <begin position="12"/>
        <end position="22"/>
    </location>
</feature>
<dbReference type="RefSeq" id="WP_246113050.1">
    <property type="nucleotide sequence ID" value="NZ_SJPK01000017.1"/>
</dbReference>
<dbReference type="NCBIfam" id="TIGR00255">
    <property type="entry name" value="YicC/YloC family endoribonuclease"/>
    <property type="match status" value="1"/>
</dbReference>
<dbReference type="Pfam" id="PF03755">
    <property type="entry name" value="YicC-like_N"/>
    <property type="match status" value="1"/>
</dbReference>
<dbReference type="InterPro" id="IPR005229">
    <property type="entry name" value="YicC/YloC-like"/>
</dbReference>
<evidence type="ECO:0000259" key="8">
    <source>
        <dbReference type="Pfam" id="PF08340"/>
    </source>
</evidence>
<comment type="cofactor">
    <cofactor evidence="1">
        <name>a divalent metal cation</name>
        <dbReference type="ChEBI" id="CHEBI:60240"/>
    </cofactor>
</comment>
<evidence type="ECO:0000256" key="1">
    <source>
        <dbReference type="ARBA" id="ARBA00001968"/>
    </source>
</evidence>
<evidence type="ECO:0000256" key="4">
    <source>
        <dbReference type="ARBA" id="ARBA00022801"/>
    </source>
</evidence>
<accession>A0A5C5WZP2</accession>
<evidence type="ECO:0008006" key="11">
    <source>
        <dbReference type="Google" id="ProtNLM"/>
    </source>
</evidence>
<proteinExistence type="inferred from homology"/>
<protein>
    <recommendedName>
        <fullName evidence="11">YicC family protein</fullName>
    </recommendedName>
</protein>
<evidence type="ECO:0000256" key="3">
    <source>
        <dbReference type="ARBA" id="ARBA00022759"/>
    </source>
</evidence>
<dbReference type="InterPro" id="IPR013527">
    <property type="entry name" value="YicC-like_N"/>
</dbReference>